<dbReference type="PANTHER" id="PTHR46375:SF3">
    <property type="entry name" value="KELCH REPEAT AND BTB DOMAIN-CONTAINING PROTEIN 13"/>
    <property type="match status" value="1"/>
</dbReference>
<sequence length="344" mass="35407">MSQMTRRTLIATAAAAAAVAPTVAHAIAPAAPAWTARAPTPWPVQEVYAAVWAGRIAVAGGLVGRTDAPLHIEDRLGLYDPSTDTWTQGPRLPQPRHHPMIVATGDTLFAVGGYGRGEGDWTNATEVWTLAPGDAAWRPGPALPTPLAETVGLSHDGRIHLITGRSPLGQANAQWRDQGDVATHLALIDGRWETLSPCPMARNSAAGAVLDGALWIAGGRTVSGGGTGRLDRYDPAGDRWDTLAPIPPSPSQGRQVGGGLAMAALDGKLVAFGGEWFGAGGGGGVFPETWIYDPAEDRWREGPPMPTPRHGLAAAATGGAIHAIAGGEVVSGGRAGGVVEAFSL</sequence>
<dbReference type="InterPro" id="IPR006311">
    <property type="entry name" value="TAT_signal"/>
</dbReference>
<dbReference type="SMART" id="SM00612">
    <property type="entry name" value="Kelch"/>
    <property type="match status" value="3"/>
</dbReference>
<keyword evidence="3" id="KW-1185">Reference proteome</keyword>
<dbReference type="Gene3D" id="2.120.10.80">
    <property type="entry name" value="Kelch-type beta propeller"/>
    <property type="match status" value="2"/>
</dbReference>
<dbReference type="InterPro" id="IPR006652">
    <property type="entry name" value="Kelch_1"/>
</dbReference>
<dbReference type="PROSITE" id="PS51318">
    <property type="entry name" value="TAT"/>
    <property type="match status" value="1"/>
</dbReference>
<accession>A0ABV6QZ27</accession>
<feature type="chain" id="PRO_5045219320" evidence="1">
    <location>
        <begin position="27"/>
        <end position="344"/>
    </location>
</feature>
<dbReference type="InterPro" id="IPR015915">
    <property type="entry name" value="Kelch-typ_b-propeller"/>
</dbReference>
<dbReference type="InterPro" id="IPR011043">
    <property type="entry name" value="Gal_Oxase/kelch_b-propeller"/>
</dbReference>
<dbReference type="Pfam" id="PF01344">
    <property type="entry name" value="Kelch_1"/>
    <property type="match status" value="2"/>
</dbReference>
<comment type="caution">
    <text evidence="2">The sequence shown here is derived from an EMBL/GenBank/DDBJ whole genome shotgun (WGS) entry which is preliminary data.</text>
</comment>
<dbReference type="SUPFAM" id="SSF50965">
    <property type="entry name" value="Galactose oxidase, central domain"/>
    <property type="match status" value="1"/>
</dbReference>
<gene>
    <name evidence="2" type="ORF">ACFFGE_01805</name>
</gene>
<evidence type="ECO:0000313" key="2">
    <source>
        <dbReference type="EMBL" id="MFC0632616.1"/>
    </source>
</evidence>
<keyword evidence="1" id="KW-0732">Signal</keyword>
<feature type="signal peptide" evidence="1">
    <location>
        <begin position="1"/>
        <end position="26"/>
    </location>
</feature>
<proteinExistence type="predicted"/>
<organism evidence="2 3">
    <name type="scientific">Brevundimonas balnearis</name>
    <dbReference type="NCBI Taxonomy" id="1572858"/>
    <lineage>
        <taxon>Bacteria</taxon>
        <taxon>Pseudomonadati</taxon>
        <taxon>Pseudomonadota</taxon>
        <taxon>Alphaproteobacteria</taxon>
        <taxon>Caulobacterales</taxon>
        <taxon>Caulobacteraceae</taxon>
        <taxon>Brevundimonas</taxon>
    </lineage>
</organism>
<dbReference type="InterPro" id="IPR052392">
    <property type="entry name" value="Kelch-BTB_domain-containing"/>
</dbReference>
<reference evidence="2 3" key="1">
    <citation type="submission" date="2024-09" db="EMBL/GenBank/DDBJ databases">
        <authorList>
            <person name="Sun Q."/>
            <person name="Mori K."/>
        </authorList>
    </citation>
    <scope>NUCLEOTIDE SEQUENCE [LARGE SCALE GENOMIC DNA]</scope>
    <source>
        <strain evidence="2 3">NCAIM B.02621</strain>
    </source>
</reference>
<evidence type="ECO:0000256" key="1">
    <source>
        <dbReference type="SAM" id="SignalP"/>
    </source>
</evidence>
<protein>
    <submittedName>
        <fullName evidence="2">Kelch repeat-containing protein</fullName>
    </submittedName>
</protein>
<dbReference type="RefSeq" id="WP_376833724.1">
    <property type="nucleotide sequence ID" value="NZ_JBHLSW010000003.1"/>
</dbReference>
<evidence type="ECO:0000313" key="3">
    <source>
        <dbReference type="Proteomes" id="UP001589906"/>
    </source>
</evidence>
<dbReference type="Proteomes" id="UP001589906">
    <property type="component" value="Unassembled WGS sequence"/>
</dbReference>
<dbReference type="PANTHER" id="PTHR46375">
    <property type="entry name" value="KELCH REPEAT AND BTB DOMAIN-CONTAINING PROTEIN 13-RELATED"/>
    <property type="match status" value="1"/>
</dbReference>
<dbReference type="EMBL" id="JBHLSW010000003">
    <property type="protein sequence ID" value="MFC0632616.1"/>
    <property type="molecule type" value="Genomic_DNA"/>
</dbReference>
<name>A0ABV6QZ27_9CAUL</name>